<gene>
    <name evidence="6" type="primary">106080882</name>
</gene>
<dbReference type="EnsemblMetazoa" id="SCAU003425-RA">
    <property type="protein sequence ID" value="SCAU003425-PA"/>
    <property type="gene ID" value="SCAU003425"/>
</dbReference>
<dbReference type="InterPro" id="IPR015943">
    <property type="entry name" value="WD40/YVTN_repeat-like_dom_sf"/>
</dbReference>
<dbReference type="OrthoDB" id="20669at2759"/>
<dbReference type="KEGG" id="scac:106080882"/>
<dbReference type="PANTHER" id="PTHR14588">
    <property type="entry name" value="DDB1- AND CUL4-ASSOCIATED FACTOR 10"/>
    <property type="match status" value="1"/>
</dbReference>
<feature type="region of interest" description="Disordered" evidence="5">
    <location>
        <begin position="305"/>
        <end position="414"/>
    </location>
</feature>
<proteinExistence type="inferred from homology"/>
<keyword evidence="2 4" id="KW-0853">WD repeat</keyword>
<feature type="compositionally biased region" description="Low complexity" evidence="5">
    <location>
        <begin position="495"/>
        <end position="511"/>
    </location>
</feature>
<sequence length="651" mass="73475">MSLYRWLYRREYGLPSNRMDFDHIMHRVYGSMKDFDHWNDTPNQTSDYGAVFNLEFSPKGNVLVAACEKKSILFFDAITQQQTYTIKDAHTDNVNCIKFLDERMFATCSDDTTVALWDLRYLKKKVRSLHGHSNWVKNIEYSHKDNLLVTSGFDGSIFTWDINSHTEQGLIYQKVFHTSGLMRCRISPDCSKLVICSTGGYLMIIHHLDLTSLHKDLNGFRPSIYRLMQTGHQYIPQAAKFDHVFSKKQKKNRVELVTDFPEENDAEVILALQIHPLGHSILSRNISYDEKTEWSCIHDINEEPREMKEHLQEEHKSSKRKRKIICDSDEESNSGLGVGDESGDSTDGLRFSINRRQRVFRPRLPGRGAPPPPPPTLASTASPPASSSNSNNNANNSSSTSTNNQSAAASAPSNQSFVPDIWAAEVTVQERAIRQNRARNSNAVTGYNYVYAISSGVLPAVTASASSRNSSNSNNDTTNSRSTDSPSTRGRSSFSDLAASTDGSSTSSSDSPPYLPDFDRILMRPLILPPKRNDYCGRIIFENPKKLMFYIQEPNKGKGFIKEPSFSADGRIVCSPYDNGIRLLGYSDTCSEYPRHFREIDTIKQKPRGLHVLKELRCHEDKVLSSKFSPREPLLATGCKSGKVVWYHPIL</sequence>
<comment type="similarity">
    <text evidence="1">Belongs to the WD repeat DCAF10 family.</text>
</comment>
<dbReference type="Pfam" id="PF00400">
    <property type="entry name" value="WD40"/>
    <property type="match status" value="3"/>
</dbReference>
<accession>A0A1I8NZC7</accession>
<feature type="region of interest" description="Disordered" evidence="5">
    <location>
        <begin position="465"/>
        <end position="516"/>
    </location>
</feature>
<dbReference type="STRING" id="35570.A0A1I8NZC7"/>
<organism evidence="6 7">
    <name type="scientific">Stomoxys calcitrans</name>
    <name type="common">Stable fly</name>
    <name type="synonym">Conops calcitrans</name>
    <dbReference type="NCBI Taxonomy" id="35570"/>
    <lineage>
        <taxon>Eukaryota</taxon>
        <taxon>Metazoa</taxon>
        <taxon>Ecdysozoa</taxon>
        <taxon>Arthropoda</taxon>
        <taxon>Hexapoda</taxon>
        <taxon>Insecta</taxon>
        <taxon>Pterygota</taxon>
        <taxon>Neoptera</taxon>
        <taxon>Endopterygota</taxon>
        <taxon>Diptera</taxon>
        <taxon>Brachycera</taxon>
        <taxon>Muscomorpha</taxon>
        <taxon>Muscoidea</taxon>
        <taxon>Muscidae</taxon>
        <taxon>Stomoxys</taxon>
    </lineage>
</organism>
<dbReference type="Proteomes" id="UP000095300">
    <property type="component" value="Unassembled WGS sequence"/>
</dbReference>
<evidence type="ECO:0000313" key="6">
    <source>
        <dbReference type="EnsemblMetazoa" id="SCAU003425-PA"/>
    </source>
</evidence>
<dbReference type="PANTHER" id="PTHR14588:SF2">
    <property type="entry name" value="DDB1- AND CUL4-ASSOCIATED FACTOR 10"/>
    <property type="match status" value="1"/>
</dbReference>
<feature type="compositionally biased region" description="Low complexity" evidence="5">
    <location>
        <begin position="377"/>
        <end position="414"/>
    </location>
</feature>
<dbReference type="InterPro" id="IPR036322">
    <property type="entry name" value="WD40_repeat_dom_sf"/>
</dbReference>
<feature type="repeat" description="WD" evidence="4">
    <location>
        <begin position="87"/>
        <end position="120"/>
    </location>
</feature>
<evidence type="ECO:0000256" key="2">
    <source>
        <dbReference type="ARBA" id="ARBA00022574"/>
    </source>
</evidence>
<reference evidence="6" key="1">
    <citation type="submission" date="2020-05" db="UniProtKB">
        <authorList>
            <consortium name="EnsemblMetazoa"/>
        </authorList>
    </citation>
    <scope>IDENTIFICATION</scope>
    <source>
        <strain evidence="6">USDA</strain>
    </source>
</reference>
<dbReference type="InterPro" id="IPR019775">
    <property type="entry name" value="WD40_repeat_CS"/>
</dbReference>
<evidence type="ECO:0000256" key="5">
    <source>
        <dbReference type="SAM" id="MobiDB-lite"/>
    </source>
</evidence>
<protein>
    <submittedName>
        <fullName evidence="6">Uncharacterized protein</fullName>
    </submittedName>
</protein>
<evidence type="ECO:0000256" key="1">
    <source>
        <dbReference type="ARBA" id="ARBA00005903"/>
    </source>
</evidence>
<dbReference type="VEuPathDB" id="VectorBase:SCAU003425"/>
<keyword evidence="3" id="KW-0677">Repeat</keyword>
<feature type="compositionally biased region" description="Low complexity" evidence="5">
    <location>
        <begin position="465"/>
        <end position="488"/>
    </location>
</feature>
<evidence type="ECO:0000256" key="3">
    <source>
        <dbReference type="ARBA" id="ARBA00022737"/>
    </source>
</evidence>
<dbReference type="InterPro" id="IPR001680">
    <property type="entry name" value="WD40_rpt"/>
</dbReference>
<dbReference type="PROSITE" id="PS50082">
    <property type="entry name" value="WD_REPEATS_2"/>
    <property type="match status" value="2"/>
</dbReference>
<evidence type="ECO:0000256" key="4">
    <source>
        <dbReference type="PROSITE-ProRule" id="PRU00221"/>
    </source>
</evidence>
<dbReference type="FunFam" id="2.130.10.10:FF:000661">
    <property type="entry name" value="Uncharacterized protein, isoform A"/>
    <property type="match status" value="1"/>
</dbReference>
<dbReference type="SUPFAM" id="SSF50978">
    <property type="entry name" value="WD40 repeat-like"/>
    <property type="match status" value="1"/>
</dbReference>
<feature type="repeat" description="WD" evidence="4">
    <location>
        <begin position="129"/>
        <end position="164"/>
    </location>
</feature>
<feature type="compositionally biased region" description="Basic and acidic residues" evidence="5">
    <location>
        <begin position="305"/>
        <end position="316"/>
    </location>
</feature>
<dbReference type="PROSITE" id="PS50294">
    <property type="entry name" value="WD_REPEATS_REGION"/>
    <property type="match status" value="2"/>
</dbReference>
<dbReference type="PROSITE" id="PS00678">
    <property type="entry name" value="WD_REPEATS_1"/>
    <property type="match status" value="1"/>
</dbReference>
<dbReference type="SMART" id="SM00320">
    <property type="entry name" value="WD40"/>
    <property type="match status" value="5"/>
</dbReference>
<dbReference type="AlphaFoldDB" id="A0A1I8NZC7"/>
<dbReference type="Gene3D" id="2.130.10.10">
    <property type="entry name" value="YVTN repeat-like/Quinoprotein amine dehydrogenase"/>
    <property type="match status" value="2"/>
</dbReference>
<dbReference type="InterPro" id="IPR039085">
    <property type="entry name" value="DCA10"/>
</dbReference>
<evidence type="ECO:0000313" key="7">
    <source>
        <dbReference type="Proteomes" id="UP000095300"/>
    </source>
</evidence>
<keyword evidence="7" id="KW-1185">Reference proteome</keyword>
<dbReference type="GO" id="GO:0080008">
    <property type="term" value="C:Cul4-RING E3 ubiquitin ligase complex"/>
    <property type="evidence" value="ECO:0007669"/>
    <property type="project" value="TreeGrafter"/>
</dbReference>
<name>A0A1I8NZC7_STOCA</name>